<gene>
    <name evidence="2" type="ORF">TWF481_001338</name>
</gene>
<proteinExistence type="predicted"/>
<evidence type="ECO:0008006" key="4">
    <source>
        <dbReference type="Google" id="ProtNLM"/>
    </source>
</evidence>
<reference evidence="2 3" key="1">
    <citation type="submission" date="2023-08" db="EMBL/GenBank/DDBJ databases">
        <authorList>
            <person name="Palmer J.M."/>
        </authorList>
    </citation>
    <scope>NUCLEOTIDE SEQUENCE [LARGE SCALE GENOMIC DNA]</scope>
    <source>
        <strain evidence="2 3">TWF481</strain>
    </source>
</reference>
<dbReference type="AlphaFoldDB" id="A0AAV9WQ99"/>
<organism evidence="2 3">
    <name type="scientific">Arthrobotrys musiformis</name>
    <dbReference type="NCBI Taxonomy" id="47236"/>
    <lineage>
        <taxon>Eukaryota</taxon>
        <taxon>Fungi</taxon>
        <taxon>Dikarya</taxon>
        <taxon>Ascomycota</taxon>
        <taxon>Pezizomycotina</taxon>
        <taxon>Orbiliomycetes</taxon>
        <taxon>Orbiliales</taxon>
        <taxon>Orbiliaceae</taxon>
        <taxon>Arthrobotrys</taxon>
    </lineage>
</organism>
<feature type="region of interest" description="Disordered" evidence="1">
    <location>
        <begin position="1"/>
        <end position="26"/>
    </location>
</feature>
<dbReference type="InterPro" id="IPR011011">
    <property type="entry name" value="Znf_FYVE_PHD"/>
</dbReference>
<name>A0AAV9WQ99_9PEZI</name>
<keyword evidence="3" id="KW-1185">Reference proteome</keyword>
<evidence type="ECO:0000313" key="3">
    <source>
        <dbReference type="Proteomes" id="UP001370758"/>
    </source>
</evidence>
<accession>A0AAV9WQ99</accession>
<dbReference type="SUPFAM" id="SSF57903">
    <property type="entry name" value="FYVE/PHD zinc finger"/>
    <property type="match status" value="1"/>
</dbReference>
<feature type="compositionally biased region" description="Low complexity" evidence="1">
    <location>
        <begin position="13"/>
        <end position="25"/>
    </location>
</feature>
<dbReference type="Proteomes" id="UP001370758">
    <property type="component" value="Unassembled WGS sequence"/>
</dbReference>
<protein>
    <recommendedName>
        <fullName evidence="4">FYVE-type domain-containing protein</fullName>
    </recommendedName>
</protein>
<comment type="caution">
    <text evidence="2">The sequence shown here is derived from an EMBL/GenBank/DDBJ whole genome shotgun (WGS) entry which is preliminary data.</text>
</comment>
<sequence>MVVKRKRSDDAMSICSTSSDHSSTSPFAGNAMMIDNDAITQHHIPLGVDSRTLKRYRDSRPDEKTVHDYTISKLFSAQRSSNSQPTAPQIAISPAFAGQANHSHQPMQRNITSFFRRDPALMTTFTGNQPPPQVNTTTLTCSDCDSSLQTLPHDEEGESYACSGCRKMVCGGCSTGGLEWGMERRCLECTLR</sequence>
<dbReference type="EMBL" id="JAVHJL010000001">
    <property type="protein sequence ID" value="KAK6512452.1"/>
    <property type="molecule type" value="Genomic_DNA"/>
</dbReference>
<evidence type="ECO:0000256" key="1">
    <source>
        <dbReference type="SAM" id="MobiDB-lite"/>
    </source>
</evidence>
<evidence type="ECO:0000313" key="2">
    <source>
        <dbReference type="EMBL" id="KAK6512452.1"/>
    </source>
</evidence>